<dbReference type="InParanoid" id="A0A0V0QDZ5"/>
<protein>
    <submittedName>
        <fullName evidence="1">Uncharacterized protein</fullName>
    </submittedName>
</protein>
<reference evidence="1 2" key="1">
    <citation type="journal article" date="2015" name="Sci. Rep.">
        <title>Genome of the facultative scuticociliatosis pathogen Pseudocohnilembus persalinus provides insight into its virulence through horizontal gene transfer.</title>
        <authorList>
            <person name="Xiong J."/>
            <person name="Wang G."/>
            <person name="Cheng J."/>
            <person name="Tian M."/>
            <person name="Pan X."/>
            <person name="Warren A."/>
            <person name="Jiang C."/>
            <person name="Yuan D."/>
            <person name="Miao W."/>
        </authorList>
    </citation>
    <scope>NUCLEOTIDE SEQUENCE [LARGE SCALE GENOMIC DNA]</scope>
    <source>
        <strain evidence="1">36N120E</strain>
    </source>
</reference>
<keyword evidence="2" id="KW-1185">Reference proteome</keyword>
<name>A0A0V0QDZ5_PSEPJ</name>
<dbReference type="EMBL" id="LDAU01000192">
    <property type="protein sequence ID" value="KRX00408.1"/>
    <property type="molecule type" value="Genomic_DNA"/>
</dbReference>
<proteinExistence type="predicted"/>
<organism evidence="1 2">
    <name type="scientific">Pseudocohnilembus persalinus</name>
    <name type="common">Ciliate</name>
    <dbReference type="NCBI Taxonomy" id="266149"/>
    <lineage>
        <taxon>Eukaryota</taxon>
        <taxon>Sar</taxon>
        <taxon>Alveolata</taxon>
        <taxon>Ciliophora</taxon>
        <taxon>Intramacronucleata</taxon>
        <taxon>Oligohymenophorea</taxon>
        <taxon>Scuticociliatia</taxon>
        <taxon>Philasterida</taxon>
        <taxon>Pseudocohnilembidae</taxon>
        <taxon>Pseudocohnilembus</taxon>
    </lineage>
</organism>
<gene>
    <name evidence="1" type="ORF">PPERSA_03629</name>
</gene>
<comment type="caution">
    <text evidence="1">The sequence shown here is derived from an EMBL/GenBank/DDBJ whole genome shotgun (WGS) entry which is preliminary data.</text>
</comment>
<sequence length="113" mass="13707">MQTYINNFQYQNHLNNFKNKIQVDKGDQALQKNNNSIQQRKKQPKKQKKEVTDFKIYFNQKDEFDYKVFASDVENDIKLENKLKIQEEIKQHNERFNQKIEQTKSVQIRIGIV</sequence>
<dbReference type="AlphaFoldDB" id="A0A0V0QDZ5"/>
<evidence type="ECO:0000313" key="2">
    <source>
        <dbReference type="Proteomes" id="UP000054937"/>
    </source>
</evidence>
<dbReference type="Proteomes" id="UP000054937">
    <property type="component" value="Unassembled WGS sequence"/>
</dbReference>
<accession>A0A0V0QDZ5</accession>
<evidence type="ECO:0000313" key="1">
    <source>
        <dbReference type="EMBL" id="KRX00408.1"/>
    </source>
</evidence>